<dbReference type="GO" id="GO:0007155">
    <property type="term" value="P:cell adhesion"/>
    <property type="evidence" value="ECO:0007669"/>
    <property type="project" value="InterPro"/>
</dbReference>
<dbReference type="Proteomes" id="UP000504632">
    <property type="component" value="Chromosome 2"/>
</dbReference>
<evidence type="ECO:0000256" key="10">
    <source>
        <dbReference type="ARBA" id="ARBA00023157"/>
    </source>
</evidence>
<dbReference type="GO" id="GO:0007417">
    <property type="term" value="P:central nervous system development"/>
    <property type="evidence" value="ECO:0007669"/>
    <property type="project" value="TreeGrafter"/>
</dbReference>
<dbReference type="PROSITE" id="PS50026">
    <property type="entry name" value="EGF_3"/>
    <property type="match status" value="2"/>
</dbReference>
<dbReference type="PRINTS" id="PR01265">
    <property type="entry name" value="LINKMODULE"/>
</dbReference>
<feature type="compositionally biased region" description="Low complexity" evidence="20">
    <location>
        <begin position="998"/>
        <end position="1008"/>
    </location>
</feature>
<dbReference type="InterPro" id="IPR001304">
    <property type="entry name" value="C-type_lectin-like"/>
</dbReference>
<dbReference type="Pfam" id="PF00059">
    <property type="entry name" value="Lectin_C"/>
    <property type="match status" value="1"/>
</dbReference>
<dbReference type="InterPro" id="IPR007110">
    <property type="entry name" value="Ig-like_dom"/>
</dbReference>
<comment type="similarity">
    <text evidence="14">Belongs to the HAPLN family.</text>
</comment>
<keyword evidence="11" id="KW-0325">Glycoprotein</keyword>
<dbReference type="SMART" id="SM00409">
    <property type="entry name" value="IG"/>
    <property type="match status" value="1"/>
</dbReference>
<dbReference type="OrthoDB" id="418245at2759"/>
<evidence type="ECO:0000256" key="12">
    <source>
        <dbReference type="ARBA" id="ARBA00023290"/>
    </source>
</evidence>
<dbReference type="PROSITE" id="PS00022">
    <property type="entry name" value="EGF_1"/>
    <property type="match status" value="2"/>
</dbReference>
<dbReference type="CDD" id="cd03520">
    <property type="entry name" value="Link_domain_CSPGs_modules_2_4"/>
    <property type="match status" value="2"/>
</dbReference>
<feature type="domain" description="C-type lectin" evidence="23">
    <location>
        <begin position="1229"/>
        <end position="1343"/>
    </location>
</feature>
<feature type="domain" description="Link" evidence="26">
    <location>
        <begin position="156"/>
        <end position="251"/>
    </location>
</feature>
<feature type="disulfide bond" evidence="19">
    <location>
        <begin position="202"/>
        <end position="223"/>
    </location>
</feature>
<dbReference type="PROSITE" id="PS50923">
    <property type="entry name" value="SUSHI"/>
    <property type="match status" value="1"/>
</dbReference>
<dbReference type="InterPro" id="IPR050691">
    <property type="entry name" value="Hyaluronan_bind_Proteoglycan"/>
</dbReference>
<feature type="domain" description="EGF-like" evidence="22">
    <location>
        <begin position="1143"/>
        <end position="1178"/>
    </location>
</feature>
<feature type="disulfide bond" evidence="19">
    <location>
        <begin position="511"/>
        <end position="532"/>
    </location>
</feature>
<dbReference type="Pfam" id="PF07686">
    <property type="entry name" value="V-set"/>
    <property type="match status" value="1"/>
</dbReference>
<evidence type="ECO:0000313" key="28">
    <source>
        <dbReference type="RefSeq" id="XP_030650035.1"/>
    </source>
</evidence>
<evidence type="ECO:0000256" key="7">
    <source>
        <dbReference type="ARBA" id="ARBA00022729"/>
    </source>
</evidence>
<evidence type="ECO:0000256" key="5">
    <source>
        <dbReference type="ARBA" id="ARBA00022536"/>
    </source>
</evidence>
<dbReference type="Pfam" id="PF00193">
    <property type="entry name" value="Xlink"/>
    <property type="match status" value="4"/>
</dbReference>
<proteinExistence type="inferred from homology"/>
<keyword evidence="8" id="KW-0677">Repeat</keyword>
<feature type="compositionally biased region" description="Low complexity" evidence="20">
    <location>
        <begin position="831"/>
        <end position="862"/>
    </location>
</feature>
<dbReference type="FunCoup" id="A0A6J2X0C9">
    <property type="interactions" value="579"/>
</dbReference>
<evidence type="ECO:0000256" key="2">
    <source>
        <dbReference type="ARBA" id="ARBA00006838"/>
    </source>
</evidence>
<dbReference type="GO" id="GO:0005615">
    <property type="term" value="C:extracellular space"/>
    <property type="evidence" value="ECO:0007669"/>
    <property type="project" value="TreeGrafter"/>
</dbReference>
<dbReference type="FunFam" id="2.10.25.10:FF:000109">
    <property type="entry name" value="Notch homolog 4, [Drosophila]"/>
    <property type="match status" value="1"/>
</dbReference>
<feature type="region of interest" description="Disordered" evidence="20">
    <location>
        <begin position="724"/>
        <end position="749"/>
    </location>
</feature>
<dbReference type="GeneID" id="115830127"/>
<feature type="domain" description="Link" evidence="26">
    <location>
        <begin position="566"/>
        <end position="662"/>
    </location>
</feature>
<dbReference type="SUPFAM" id="SSF48726">
    <property type="entry name" value="Immunoglobulin"/>
    <property type="match status" value="1"/>
</dbReference>
<dbReference type="PROSITE" id="PS50835">
    <property type="entry name" value="IG_LIKE"/>
    <property type="match status" value="1"/>
</dbReference>
<evidence type="ECO:0000259" key="25">
    <source>
        <dbReference type="PROSITE" id="PS50923"/>
    </source>
</evidence>
<evidence type="ECO:0000256" key="17">
    <source>
        <dbReference type="PROSITE-ProRule" id="PRU00076"/>
    </source>
</evidence>
<reference evidence="28" key="1">
    <citation type="submission" date="2025-08" db="UniProtKB">
        <authorList>
            <consortium name="RefSeq"/>
        </authorList>
    </citation>
    <scope>IDENTIFICATION</scope>
</reference>
<evidence type="ECO:0000256" key="11">
    <source>
        <dbReference type="ARBA" id="ARBA00023180"/>
    </source>
</evidence>
<dbReference type="Gene3D" id="2.10.70.10">
    <property type="entry name" value="Complement Module, domain 1"/>
    <property type="match status" value="1"/>
</dbReference>
<protein>
    <recommendedName>
        <fullName evidence="15">Aggrecan core protein</fullName>
    </recommendedName>
    <alternativeName>
        <fullName evidence="16">Cartilage-specific proteoglycan core protein</fullName>
    </alternativeName>
</protein>
<dbReference type="PROSITE" id="PS50963">
    <property type="entry name" value="LINK_2"/>
    <property type="match status" value="4"/>
</dbReference>
<dbReference type="FunFam" id="2.10.70.10:FF:000003">
    <property type="entry name" value="Versican core protein"/>
    <property type="match status" value="1"/>
</dbReference>
<dbReference type="GO" id="GO:0005509">
    <property type="term" value="F:calcium ion binding"/>
    <property type="evidence" value="ECO:0007669"/>
    <property type="project" value="InterPro"/>
</dbReference>
<dbReference type="InterPro" id="IPR036179">
    <property type="entry name" value="Ig-like_dom_sf"/>
</dbReference>
<comment type="caution">
    <text evidence="17">Lacks conserved residue(s) required for the propagation of feature annotation.</text>
</comment>
<dbReference type="Gene3D" id="3.10.100.10">
    <property type="entry name" value="Mannose-Binding Protein A, subunit A"/>
    <property type="match status" value="5"/>
</dbReference>
<dbReference type="InterPro" id="IPR013783">
    <property type="entry name" value="Ig-like_fold"/>
</dbReference>
<dbReference type="SMART" id="SM00406">
    <property type="entry name" value="IGv"/>
    <property type="match status" value="1"/>
</dbReference>
<dbReference type="Gene3D" id="2.10.25.10">
    <property type="entry name" value="Laminin"/>
    <property type="match status" value="2"/>
</dbReference>
<keyword evidence="5 17" id="KW-0245">EGF-like domain</keyword>
<feature type="region of interest" description="Disordered" evidence="20">
    <location>
        <begin position="806"/>
        <end position="862"/>
    </location>
</feature>
<feature type="domain" description="Ig-like" evidence="24">
    <location>
        <begin position="31"/>
        <end position="152"/>
    </location>
</feature>
<feature type="domain" description="EGF-like" evidence="22">
    <location>
        <begin position="1180"/>
        <end position="1216"/>
    </location>
</feature>
<evidence type="ECO:0000256" key="19">
    <source>
        <dbReference type="PROSITE-ProRule" id="PRU00323"/>
    </source>
</evidence>
<comment type="similarity">
    <text evidence="2">Belongs to the aggrecan/versican proteoglycan family.</text>
</comment>
<feature type="disulfide bond" evidence="19">
    <location>
        <begin position="609"/>
        <end position="630"/>
    </location>
</feature>
<dbReference type="GO" id="GO:0001501">
    <property type="term" value="P:skeletal system development"/>
    <property type="evidence" value="ECO:0007669"/>
    <property type="project" value="TreeGrafter"/>
</dbReference>
<dbReference type="InterPro" id="IPR035976">
    <property type="entry name" value="Sushi/SCR/CCP_sf"/>
</dbReference>
<dbReference type="InterPro" id="IPR016186">
    <property type="entry name" value="C-type_lectin-like/link_sf"/>
</dbReference>
<dbReference type="PROSITE" id="PS01241">
    <property type="entry name" value="LINK_1"/>
    <property type="match status" value="4"/>
</dbReference>
<dbReference type="GO" id="GO:0072534">
    <property type="term" value="C:perineuronal net"/>
    <property type="evidence" value="ECO:0007669"/>
    <property type="project" value="TreeGrafter"/>
</dbReference>
<evidence type="ECO:0000256" key="3">
    <source>
        <dbReference type="ARBA" id="ARBA00022525"/>
    </source>
</evidence>
<dbReference type="GO" id="GO:0045202">
    <property type="term" value="C:synapse"/>
    <property type="evidence" value="ECO:0007669"/>
    <property type="project" value="TreeGrafter"/>
</dbReference>
<dbReference type="InterPro" id="IPR013106">
    <property type="entry name" value="Ig_V-set"/>
</dbReference>
<keyword evidence="3" id="KW-0964">Secreted</keyword>
<dbReference type="SMART" id="SM00179">
    <property type="entry name" value="EGF_CA"/>
    <property type="match status" value="2"/>
</dbReference>
<comment type="subcellular location">
    <subcellularLocation>
        <location evidence="1">Secreted</location>
        <location evidence="1">Extracellular space</location>
        <location evidence="1">Extracellular matrix</location>
    </subcellularLocation>
</comment>
<keyword evidence="13" id="KW-0393">Immunoglobulin domain</keyword>
<feature type="domain" description="Sushi" evidence="25">
    <location>
        <begin position="1347"/>
        <end position="1407"/>
    </location>
</feature>
<dbReference type="InterPro" id="IPR018378">
    <property type="entry name" value="C-type_lectin_CS"/>
</dbReference>
<dbReference type="CTD" id="497505"/>
<evidence type="ECO:0000256" key="20">
    <source>
        <dbReference type="SAM" id="MobiDB-lite"/>
    </source>
</evidence>
<evidence type="ECO:0000256" key="13">
    <source>
        <dbReference type="ARBA" id="ARBA00023319"/>
    </source>
</evidence>
<dbReference type="PANTHER" id="PTHR22804:SF60">
    <property type="entry name" value="AGGRECAN A"/>
    <property type="match status" value="1"/>
</dbReference>
<dbReference type="InParanoid" id="A0A6J2X0C9"/>
<keyword evidence="9" id="KW-0654">Proteoglycan</keyword>
<dbReference type="SMART" id="SM00445">
    <property type="entry name" value="LINK"/>
    <property type="match status" value="4"/>
</dbReference>
<dbReference type="InterPro" id="IPR003599">
    <property type="entry name" value="Ig_sub"/>
</dbReference>
<dbReference type="Gene3D" id="2.60.40.10">
    <property type="entry name" value="Immunoglobulins"/>
    <property type="match status" value="1"/>
</dbReference>
<dbReference type="GO" id="GO:0005540">
    <property type="term" value="F:hyaluronic acid binding"/>
    <property type="evidence" value="ECO:0007669"/>
    <property type="project" value="UniProtKB-KW"/>
</dbReference>
<dbReference type="FunFam" id="3.10.100.10:FF:000002">
    <property type="entry name" value="Hyaluronan proteoglycan link protein 1"/>
    <property type="match status" value="1"/>
</dbReference>
<feature type="domain" description="Link" evidence="26">
    <location>
        <begin position="465"/>
        <end position="560"/>
    </location>
</feature>
<organism evidence="27 28">
    <name type="scientific">Chanos chanos</name>
    <name type="common">Milkfish</name>
    <name type="synonym">Mugil chanos</name>
    <dbReference type="NCBI Taxonomy" id="29144"/>
    <lineage>
        <taxon>Eukaryota</taxon>
        <taxon>Metazoa</taxon>
        <taxon>Chordata</taxon>
        <taxon>Craniata</taxon>
        <taxon>Vertebrata</taxon>
        <taxon>Euteleostomi</taxon>
        <taxon>Actinopterygii</taxon>
        <taxon>Neopterygii</taxon>
        <taxon>Teleostei</taxon>
        <taxon>Ostariophysi</taxon>
        <taxon>Gonorynchiformes</taxon>
        <taxon>Chanidae</taxon>
        <taxon>Chanos</taxon>
    </lineage>
</organism>
<dbReference type="CDD" id="cd00054">
    <property type="entry name" value="EGF_CA"/>
    <property type="match status" value="2"/>
</dbReference>
<dbReference type="InterPro" id="IPR000742">
    <property type="entry name" value="EGF"/>
</dbReference>
<dbReference type="SMART" id="SM00034">
    <property type="entry name" value="CLECT"/>
    <property type="match status" value="1"/>
</dbReference>
<feature type="chain" id="PRO_5026950095" description="Aggrecan core protein" evidence="21">
    <location>
        <begin position="17"/>
        <end position="1435"/>
    </location>
</feature>
<feature type="compositionally biased region" description="Low complexity" evidence="20">
    <location>
        <begin position="735"/>
        <end position="749"/>
    </location>
</feature>
<dbReference type="FunFam" id="3.10.100.10:FF:000003">
    <property type="entry name" value="Versican core protein"/>
    <property type="match status" value="1"/>
</dbReference>
<dbReference type="SMART" id="SM00032">
    <property type="entry name" value="CCP"/>
    <property type="match status" value="1"/>
</dbReference>
<evidence type="ECO:0000259" key="26">
    <source>
        <dbReference type="PROSITE" id="PS50963"/>
    </source>
</evidence>
<dbReference type="SUPFAM" id="SSF57196">
    <property type="entry name" value="EGF/Laminin"/>
    <property type="match status" value="1"/>
</dbReference>
<dbReference type="PROSITE" id="PS00615">
    <property type="entry name" value="C_TYPE_LECTIN_1"/>
    <property type="match status" value="1"/>
</dbReference>
<dbReference type="RefSeq" id="XP_030650035.1">
    <property type="nucleotide sequence ID" value="XM_030794175.1"/>
</dbReference>
<feature type="compositionally biased region" description="Polar residues" evidence="20">
    <location>
        <begin position="1025"/>
        <end position="1036"/>
    </location>
</feature>
<dbReference type="Pfam" id="PF00008">
    <property type="entry name" value="EGF"/>
    <property type="match status" value="1"/>
</dbReference>
<evidence type="ECO:0000259" key="23">
    <source>
        <dbReference type="PROSITE" id="PS50041"/>
    </source>
</evidence>
<dbReference type="GO" id="GO:0002052">
    <property type="term" value="P:positive regulation of neuroblast proliferation"/>
    <property type="evidence" value="ECO:0007669"/>
    <property type="project" value="TreeGrafter"/>
</dbReference>
<dbReference type="SUPFAM" id="SSF56436">
    <property type="entry name" value="C-type lectin-like"/>
    <property type="match status" value="5"/>
</dbReference>
<evidence type="ECO:0000256" key="16">
    <source>
        <dbReference type="ARBA" id="ARBA00042947"/>
    </source>
</evidence>
<dbReference type="InterPro" id="IPR033987">
    <property type="entry name" value="CSPG_CTLD"/>
</dbReference>
<keyword evidence="4" id="KW-0272">Extracellular matrix</keyword>
<feature type="region of interest" description="Disordered" evidence="20">
    <location>
        <begin position="878"/>
        <end position="898"/>
    </location>
</feature>
<dbReference type="FunFam" id="3.10.100.10:FF:000001">
    <property type="entry name" value="Hyaluronan proteoglycan link protein 1"/>
    <property type="match status" value="1"/>
</dbReference>
<feature type="disulfide bond" evidence="19">
    <location>
        <begin position="300"/>
        <end position="321"/>
    </location>
</feature>
<dbReference type="PANTHER" id="PTHR22804">
    <property type="entry name" value="AGGRECAN/VERSICAN PROTEOGLYCAN"/>
    <property type="match status" value="1"/>
</dbReference>
<dbReference type="CDD" id="cd03588">
    <property type="entry name" value="CLECT_CSPGs"/>
    <property type="match status" value="1"/>
</dbReference>
<feature type="disulfide bond" evidence="18">
    <location>
        <begin position="1378"/>
        <end position="1405"/>
    </location>
</feature>
<keyword evidence="7 21" id="KW-0732">Signal</keyword>
<evidence type="ECO:0000256" key="6">
    <source>
        <dbReference type="ARBA" id="ARBA00022723"/>
    </source>
</evidence>
<dbReference type="PROSITE" id="PS50041">
    <property type="entry name" value="C_TYPE_LECTIN_2"/>
    <property type="match status" value="1"/>
</dbReference>
<sequence>MTTWVLLCMCLHLISATMSYGEYSDMEPEHPLSVSIPTERLLRPLLGDTLVLPCEFQDNTVQDPGAPTITPLSHRIKWSLVTKNKTSTILVASEGMVKVEDKYLDRVTMVGYPATPTDASIRITELLSNDSGVYRCEVMEGIEDNHDTVEVQVLGIVFHYRAISTRYTLTFEKAKAACIENSAVIATPEQLQAAYDGGFHQCDAGWLADQTVRYPIHEPRERCYGDKYEFPGVRTYGVRDVSETYDVYCFAKSMTGRVFYATSPEKFTFPEAEAECAKLGAKLATTGQLYLAWKAGMDVCSAGWLADRSVRYPINIARPQCGGGLLGVRTVYLHPNQTGYPHPDSRYDAICYDEQEEGSGLPTIMPPGETTSEEGSGILSISTFTDSPKAFITRTTTESELLGGVVTHKPTTTLSSYIPENATQLPLSPPLSSREVIDEVIERMTARPDVGTVRNDSGAVSSPGILFHYRAGSSRYNFTFVEAQLACQSVGAVIASPQQLQTAYESGYHQCDAGWLLDQTVRYPIVSPRDACAGDLEKVPGVRSYGLRPADERYDVYCYMDRPRGKVFHVSSLEGFTYDEAVAQCQGQNATLASTGDLYAAWKQGYDRCRAGWLSDRSVRYPINFPRSQCGGGKLGVHTVYKLPDQTGYPDPQSRFDAFCLQVDLQIFPDKTGLNLTEVQEERVNLTSITDLLRPVSPPITPPVHVEPSGSGSADFSSVDWTSGISGSGSAMQPSEGSGLSGDMSGSGLSGDMSGFSGDMPVVSGDVSGFSGDISGFSGDESGIVVTFSGSDAILSGAGFISGQPEEAGEGSVGILTFPPAFGSGSGSGSGLSSEESGSSSDVSSGSGESGEFSSISSGSGSSQEFSGYSAFPSGLFPSGDSSSSSGDSSSSSGDLESSEVIMVDGRWVEVSSSLPVIEKELGGGQVEISGSGDLSGSGASGFFSGMSGDNSGSGSGLGFPDVTFVGSTFIDHTHEPTREQEASGILVSGSGEGSGFSSGTSGFPSGEISGMSASGDITFLPESSVKTSIRPTQSMEMGKGTVEYSGTGSGLLSGSGDLHESTSASGHTSGTHSSESPADVLLSQPSPPLLSDTAGPAEIRSELDKSETHATSSPFDAMVTTMPAISLMPPAVLEEPVQVEGAVNPCDPNPCGTGLCVVQDGTGLCQCPPGLSGKECQFEVDVCHSNPCANGATCVESEDTFKCLCLPSYGGERCEIDVYSCEEGWMKFQGNCYLHFPERETWLDAEKRCRDLNSHLVSILTPEEQEFVNSHAQDYQWIGLNDKTVENDFHWSDGTPLQYENWRPHQPDNYFNSNEDCVVMIWNENGQWNDVPCNYHLPFTCKSGPVSCGQPPEVENARMFGKKRERYPVNSIIRYQCREGFTQRHLPIVRCMEDGQWQKPQVECLTKFDRHLKMDKSSISKHPQTASHQVFNKI</sequence>
<keyword evidence="12" id="KW-0373">Hyaluronic acid</keyword>
<evidence type="ECO:0000256" key="15">
    <source>
        <dbReference type="ARBA" id="ARBA00039399"/>
    </source>
</evidence>
<evidence type="ECO:0000313" key="27">
    <source>
        <dbReference type="Proteomes" id="UP000504632"/>
    </source>
</evidence>
<dbReference type="FunFam" id="3.10.100.10:FF:000009">
    <property type="entry name" value="Aggrecan core protein"/>
    <property type="match status" value="1"/>
</dbReference>
<feature type="disulfide bond" evidence="17">
    <location>
        <begin position="1147"/>
        <end position="1157"/>
    </location>
</feature>
<feature type="disulfide bond" evidence="17">
    <location>
        <begin position="1168"/>
        <end position="1177"/>
    </location>
</feature>
<keyword evidence="27" id="KW-1185">Reference proteome</keyword>
<feature type="compositionally biased region" description="Low complexity" evidence="20">
    <location>
        <begin position="1055"/>
        <end position="1085"/>
    </location>
</feature>
<dbReference type="InterPro" id="IPR001881">
    <property type="entry name" value="EGF-like_Ca-bd_dom"/>
</dbReference>
<evidence type="ECO:0000256" key="8">
    <source>
        <dbReference type="ARBA" id="ARBA00022737"/>
    </source>
</evidence>
<evidence type="ECO:0000256" key="14">
    <source>
        <dbReference type="ARBA" id="ARBA00038272"/>
    </source>
</evidence>
<keyword evidence="10 17" id="KW-1015">Disulfide bond</keyword>
<feature type="disulfide bond" evidence="18">
    <location>
        <begin position="1349"/>
        <end position="1392"/>
    </location>
</feature>
<name>A0A6J2X0C9_CHACN</name>
<accession>A0A6J2X0C9</accession>
<evidence type="ECO:0000259" key="22">
    <source>
        <dbReference type="PROSITE" id="PS50026"/>
    </source>
</evidence>
<evidence type="ECO:0000256" key="9">
    <source>
        <dbReference type="ARBA" id="ARBA00022974"/>
    </source>
</evidence>
<feature type="compositionally biased region" description="Polar residues" evidence="20">
    <location>
        <begin position="724"/>
        <end position="733"/>
    </location>
</feature>
<evidence type="ECO:0000256" key="21">
    <source>
        <dbReference type="SAM" id="SignalP"/>
    </source>
</evidence>
<evidence type="ECO:0000256" key="18">
    <source>
        <dbReference type="PROSITE-ProRule" id="PRU00302"/>
    </source>
</evidence>
<feature type="domain" description="Link" evidence="26">
    <location>
        <begin position="256"/>
        <end position="353"/>
    </location>
</feature>
<evidence type="ECO:0000256" key="4">
    <source>
        <dbReference type="ARBA" id="ARBA00022530"/>
    </source>
</evidence>
<keyword evidence="18" id="KW-0768">Sushi</keyword>
<evidence type="ECO:0000259" key="24">
    <source>
        <dbReference type="PROSITE" id="PS50835"/>
    </source>
</evidence>
<dbReference type="InterPro" id="IPR016187">
    <property type="entry name" value="CTDL_fold"/>
</dbReference>
<dbReference type="InterPro" id="IPR000538">
    <property type="entry name" value="Link_dom"/>
</dbReference>
<gene>
    <name evidence="28" type="primary">acana</name>
</gene>
<feature type="signal peptide" evidence="21">
    <location>
        <begin position="1"/>
        <end position="16"/>
    </location>
</feature>
<keyword evidence="6" id="KW-0479">Metal-binding</keyword>
<dbReference type="CDD" id="cd03517">
    <property type="entry name" value="Link_domain_CSPGs_modules_1_3"/>
    <property type="match status" value="2"/>
</dbReference>
<dbReference type="Pfam" id="PF00084">
    <property type="entry name" value="Sushi"/>
    <property type="match status" value="1"/>
</dbReference>
<feature type="region of interest" description="Disordered" evidence="20">
    <location>
        <begin position="992"/>
        <end position="1095"/>
    </location>
</feature>
<dbReference type="SMART" id="SM00181">
    <property type="entry name" value="EGF"/>
    <property type="match status" value="2"/>
</dbReference>
<feature type="disulfide bond" evidence="17">
    <location>
        <begin position="1206"/>
        <end position="1215"/>
    </location>
</feature>
<dbReference type="InterPro" id="IPR000436">
    <property type="entry name" value="Sushi_SCR_CCP_dom"/>
</dbReference>
<dbReference type="SUPFAM" id="SSF57535">
    <property type="entry name" value="Complement control module/SCR domain"/>
    <property type="match status" value="1"/>
</dbReference>
<dbReference type="FunFam" id="3.10.100.10:FF:000011">
    <property type="entry name" value="Aggrecan core protein"/>
    <property type="match status" value="1"/>
</dbReference>
<dbReference type="CDD" id="cd00033">
    <property type="entry name" value="CCP"/>
    <property type="match status" value="1"/>
</dbReference>
<evidence type="ECO:0000256" key="1">
    <source>
        <dbReference type="ARBA" id="ARBA00004498"/>
    </source>
</evidence>
<dbReference type="GO" id="GO:0010001">
    <property type="term" value="P:glial cell differentiation"/>
    <property type="evidence" value="ECO:0007669"/>
    <property type="project" value="TreeGrafter"/>
</dbReference>